<accession>A0A857JF22</accession>
<dbReference type="Pfam" id="PF00392">
    <property type="entry name" value="GntR"/>
    <property type="match status" value="1"/>
</dbReference>
<dbReference type="SUPFAM" id="SSF46785">
    <property type="entry name" value="Winged helix' DNA-binding domain"/>
    <property type="match status" value="1"/>
</dbReference>
<dbReference type="InterPro" id="IPR036390">
    <property type="entry name" value="WH_DNA-bd_sf"/>
</dbReference>
<feature type="domain" description="HTH gntR-type" evidence="4">
    <location>
        <begin position="14"/>
        <end position="81"/>
    </location>
</feature>
<gene>
    <name evidence="5" type="ORF">GT347_26825</name>
</gene>
<organism evidence="5 6">
    <name type="scientific">Xylophilus rhododendri</name>
    <dbReference type="NCBI Taxonomy" id="2697032"/>
    <lineage>
        <taxon>Bacteria</taxon>
        <taxon>Pseudomonadati</taxon>
        <taxon>Pseudomonadota</taxon>
        <taxon>Betaproteobacteria</taxon>
        <taxon>Burkholderiales</taxon>
        <taxon>Xylophilus</taxon>
    </lineage>
</organism>
<dbReference type="PROSITE" id="PS50949">
    <property type="entry name" value="HTH_GNTR"/>
    <property type="match status" value="1"/>
</dbReference>
<dbReference type="InterPro" id="IPR008920">
    <property type="entry name" value="TF_FadR/GntR_C"/>
</dbReference>
<evidence type="ECO:0000313" key="6">
    <source>
        <dbReference type="Proteomes" id="UP000464787"/>
    </source>
</evidence>
<dbReference type="InterPro" id="IPR000524">
    <property type="entry name" value="Tscrpt_reg_HTH_GntR"/>
</dbReference>
<dbReference type="PANTHER" id="PTHR43537:SF24">
    <property type="entry name" value="GLUCONATE OPERON TRANSCRIPTIONAL REPRESSOR"/>
    <property type="match status" value="1"/>
</dbReference>
<dbReference type="PRINTS" id="PR00035">
    <property type="entry name" value="HTHGNTR"/>
</dbReference>
<dbReference type="SMART" id="SM00895">
    <property type="entry name" value="FCD"/>
    <property type="match status" value="1"/>
</dbReference>
<evidence type="ECO:0000259" key="4">
    <source>
        <dbReference type="PROSITE" id="PS50949"/>
    </source>
</evidence>
<evidence type="ECO:0000256" key="1">
    <source>
        <dbReference type="ARBA" id="ARBA00023015"/>
    </source>
</evidence>
<dbReference type="CDD" id="cd07377">
    <property type="entry name" value="WHTH_GntR"/>
    <property type="match status" value="1"/>
</dbReference>
<dbReference type="KEGG" id="xyk:GT347_26825"/>
<dbReference type="GO" id="GO:0003677">
    <property type="term" value="F:DNA binding"/>
    <property type="evidence" value="ECO:0007669"/>
    <property type="project" value="UniProtKB-KW"/>
</dbReference>
<dbReference type="InterPro" id="IPR011711">
    <property type="entry name" value="GntR_C"/>
</dbReference>
<dbReference type="AlphaFoldDB" id="A0A857JF22"/>
<dbReference type="Gene3D" id="1.10.10.10">
    <property type="entry name" value="Winged helix-like DNA-binding domain superfamily/Winged helix DNA-binding domain"/>
    <property type="match status" value="1"/>
</dbReference>
<keyword evidence="3" id="KW-0804">Transcription</keyword>
<dbReference type="Pfam" id="PF07729">
    <property type="entry name" value="FCD"/>
    <property type="match status" value="1"/>
</dbReference>
<evidence type="ECO:0000256" key="2">
    <source>
        <dbReference type="ARBA" id="ARBA00023125"/>
    </source>
</evidence>
<keyword evidence="6" id="KW-1185">Reference proteome</keyword>
<evidence type="ECO:0000256" key="3">
    <source>
        <dbReference type="ARBA" id="ARBA00023163"/>
    </source>
</evidence>
<dbReference type="InterPro" id="IPR036388">
    <property type="entry name" value="WH-like_DNA-bd_sf"/>
</dbReference>
<proteinExistence type="predicted"/>
<sequence>MSDSRPAMPPAPATGRKDAAYEQIRRLILDNVWPPGHQALEQEIALQLGVSRTPVREALIRLEQDGLLQIVPRHGIRVLPMSAQDMRELYEVLTALESLAAELLALQRPDRDTLAPLVQATDAMAQALEQDDLDSWARADEDFHARLVTLCGNRMLAEAVFSHWDRAHRARMFTLRLRPKPLESTREHRALIDCLLAGDSAGAGAVNRAHRQRASRELLSLFDRLRLQQL</sequence>
<dbReference type="PANTHER" id="PTHR43537">
    <property type="entry name" value="TRANSCRIPTIONAL REGULATOR, GNTR FAMILY"/>
    <property type="match status" value="1"/>
</dbReference>
<protein>
    <submittedName>
        <fullName evidence="5">FCD domain-containing protein</fullName>
    </submittedName>
</protein>
<dbReference type="Proteomes" id="UP000464787">
    <property type="component" value="Chromosome"/>
</dbReference>
<dbReference type="SMART" id="SM00345">
    <property type="entry name" value="HTH_GNTR"/>
    <property type="match status" value="1"/>
</dbReference>
<reference evidence="5 6" key="1">
    <citation type="submission" date="2020-01" db="EMBL/GenBank/DDBJ databases">
        <title>Genome sequencing of strain KACC 21265.</title>
        <authorList>
            <person name="Heo J."/>
            <person name="Kim S.-J."/>
            <person name="Kim J.-S."/>
            <person name="Hong S.-B."/>
            <person name="Kwon S.-W."/>
        </authorList>
    </citation>
    <scope>NUCLEOTIDE SEQUENCE [LARGE SCALE GENOMIC DNA]</scope>
    <source>
        <strain evidence="5 6">KACC 21265</strain>
    </source>
</reference>
<dbReference type="GO" id="GO:0003700">
    <property type="term" value="F:DNA-binding transcription factor activity"/>
    <property type="evidence" value="ECO:0007669"/>
    <property type="project" value="InterPro"/>
</dbReference>
<dbReference type="Gene3D" id="1.20.120.530">
    <property type="entry name" value="GntR ligand-binding domain-like"/>
    <property type="match status" value="1"/>
</dbReference>
<dbReference type="EMBL" id="CP047650">
    <property type="protein sequence ID" value="QHJ01286.1"/>
    <property type="molecule type" value="Genomic_DNA"/>
</dbReference>
<dbReference type="SUPFAM" id="SSF48008">
    <property type="entry name" value="GntR ligand-binding domain-like"/>
    <property type="match status" value="1"/>
</dbReference>
<evidence type="ECO:0000313" key="5">
    <source>
        <dbReference type="EMBL" id="QHJ01286.1"/>
    </source>
</evidence>
<keyword evidence="1" id="KW-0805">Transcription regulation</keyword>
<keyword evidence="2" id="KW-0238">DNA-binding</keyword>
<name>A0A857JF22_9BURK</name>